<proteinExistence type="predicted"/>
<dbReference type="GO" id="GO:0015035">
    <property type="term" value="F:protein-disulfide reductase activity"/>
    <property type="evidence" value="ECO:0007669"/>
    <property type="project" value="TreeGrafter"/>
</dbReference>
<feature type="transmembrane region" description="Helical" evidence="6">
    <location>
        <begin position="328"/>
        <end position="351"/>
    </location>
</feature>
<feature type="transmembrane region" description="Helical" evidence="6">
    <location>
        <begin position="488"/>
        <end position="504"/>
    </location>
</feature>
<dbReference type="InterPro" id="IPR028250">
    <property type="entry name" value="DsbDN"/>
</dbReference>
<protein>
    <submittedName>
        <fullName evidence="10">Putative suppressor for copper-sensitivity B</fullName>
    </submittedName>
</protein>
<accession>A4BDJ5</accession>
<feature type="transmembrane region" description="Helical" evidence="6">
    <location>
        <begin position="282"/>
        <end position="308"/>
    </location>
</feature>
<dbReference type="HOGENOM" id="CLU_014657_1_1_6"/>
<dbReference type="Pfam" id="PF13899">
    <property type="entry name" value="Thioredoxin_7"/>
    <property type="match status" value="1"/>
</dbReference>
<evidence type="ECO:0000259" key="9">
    <source>
        <dbReference type="Pfam" id="PF11412"/>
    </source>
</evidence>
<evidence type="ECO:0000259" key="8">
    <source>
        <dbReference type="Pfam" id="PF02683"/>
    </source>
</evidence>
<feature type="chain" id="PRO_5002665084" evidence="7">
    <location>
        <begin position="19"/>
        <end position="681"/>
    </location>
</feature>
<keyword evidence="3" id="KW-0201">Cytochrome c-type biogenesis</keyword>
<keyword evidence="11" id="KW-1185">Reference proteome</keyword>
<keyword evidence="4 6" id="KW-1133">Transmembrane helix</keyword>
<comment type="subcellular location">
    <subcellularLocation>
        <location evidence="1">Membrane</location>
        <topology evidence="1">Multi-pass membrane protein</topology>
    </subcellularLocation>
</comment>
<evidence type="ECO:0000313" key="11">
    <source>
        <dbReference type="Proteomes" id="UP000005953"/>
    </source>
</evidence>
<dbReference type="GO" id="GO:0017004">
    <property type="term" value="P:cytochrome complex assembly"/>
    <property type="evidence" value="ECO:0007669"/>
    <property type="project" value="UniProtKB-KW"/>
</dbReference>
<feature type="signal peptide" evidence="7">
    <location>
        <begin position="1"/>
        <end position="18"/>
    </location>
</feature>
<feature type="transmembrane region" description="Helical" evidence="6">
    <location>
        <begin position="366"/>
        <end position="385"/>
    </location>
</feature>
<evidence type="ECO:0000256" key="2">
    <source>
        <dbReference type="ARBA" id="ARBA00022692"/>
    </source>
</evidence>
<feature type="domain" description="Thiol:disulfide interchange protein DsbD N-terminal" evidence="9">
    <location>
        <begin position="43"/>
        <end position="145"/>
    </location>
</feature>
<evidence type="ECO:0000256" key="3">
    <source>
        <dbReference type="ARBA" id="ARBA00022748"/>
    </source>
</evidence>
<dbReference type="AlphaFoldDB" id="A4BDJ5"/>
<evidence type="ECO:0000256" key="4">
    <source>
        <dbReference type="ARBA" id="ARBA00022989"/>
    </source>
</evidence>
<sequence>MRLPLILILVFWSLALNAATGPWQSDGPVRARLISPLESVHVGKELPLALELDLEAGWKTYWRVAGAAGAAPRINVLSDGFAPTVRWQLPAPSTFTLLGFQSYGYEKQAVLPFFVEPIAQPLPDPMRFKATVFVCNNICIPVDLNLSLSLPESTNETTDWDVAPRYNEALSQYPVPNDDLTGEARFDEQGLYLSFPLQPIGQAPEIFVENLDVYEWPAPVITVDDGQVQAWWSRGEIRMPDIEERLVFTYKDSLQSFSSSLDLTEQSRPAAPDRPDLTEPDAALWLMLLAALLGGLILNAMPCVLPVLSIKLIGWLSWRDEAPAKIRLHSLATAAGVISFFWLLAAGLIALKATGAYVGWGIQFQSPWFLLVLFLVMLVFLANLLDKVTLQLPQTLQSGLLTVSEQGSGYVKSFLQGGAATLLATPCSAPFLGTAVAFAFTQNAGVLLLMFTSLGVGLALPYLLIAASPSVVRWLPKPGRWMVTLKRVMALGLLATLIWLGWLLNEHLNLIGLSVIAIAATLWLTLLYWPSLTTKVARFGLPLLAISMVAALLLFQAQPQTSSASAHWQTYSADAVSEHLNQGHTLLIDVTAQWCITCEFNKLTVLETDAMLVFYQQRDVVLMQADWTRPDPAIEALLATYNRSAIPFNLVLGPEATDGILLPELLTAKVLREAINRAQAN</sequence>
<keyword evidence="2 6" id="KW-0812">Transmembrane</keyword>
<evidence type="ECO:0000256" key="6">
    <source>
        <dbReference type="SAM" id="Phobius"/>
    </source>
</evidence>
<keyword evidence="5 6" id="KW-0472">Membrane</keyword>
<evidence type="ECO:0000256" key="7">
    <source>
        <dbReference type="SAM" id="SignalP"/>
    </source>
</evidence>
<feature type="domain" description="Cytochrome C biogenesis protein transmembrane" evidence="8">
    <location>
        <begin position="284"/>
        <end position="500"/>
    </location>
</feature>
<dbReference type="STRING" id="314283.MED297_06304"/>
<feature type="transmembrane region" description="Helical" evidence="6">
    <location>
        <begin position="510"/>
        <end position="529"/>
    </location>
</feature>
<keyword evidence="7" id="KW-0732">Signal</keyword>
<evidence type="ECO:0000256" key="1">
    <source>
        <dbReference type="ARBA" id="ARBA00004141"/>
    </source>
</evidence>
<feature type="transmembrane region" description="Helical" evidence="6">
    <location>
        <begin position="446"/>
        <end position="467"/>
    </location>
</feature>
<dbReference type="InterPro" id="IPR003834">
    <property type="entry name" value="Cyt_c_assmbl_TM_dom"/>
</dbReference>
<dbReference type="GO" id="GO:0045454">
    <property type="term" value="P:cell redox homeostasis"/>
    <property type="evidence" value="ECO:0007669"/>
    <property type="project" value="TreeGrafter"/>
</dbReference>
<dbReference type="InterPro" id="IPR036249">
    <property type="entry name" value="Thioredoxin-like_sf"/>
</dbReference>
<dbReference type="Pfam" id="PF11412">
    <property type="entry name" value="DsbD_N"/>
    <property type="match status" value="1"/>
</dbReference>
<reference evidence="10 11" key="1">
    <citation type="submission" date="2006-02" db="EMBL/GenBank/DDBJ databases">
        <authorList>
            <person name="Pinhassi J."/>
            <person name="Pedros-Alio C."/>
            <person name="Ferriera S."/>
            <person name="Johnson J."/>
            <person name="Kravitz S."/>
            <person name="Halpern A."/>
            <person name="Remington K."/>
            <person name="Beeson K."/>
            <person name="Tran B."/>
            <person name="Rogers Y.-H."/>
            <person name="Friedman R."/>
            <person name="Venter J.C."/>
        </authorList>
    </citation>
    <scope>NUCLEOTIDE SEQUENCE [LARGE SCALE GENOMIC DNA]</scope>
    <source>
        <strain evidence="10 11">MED297</strain>
    </source>
</reference>
<dbReference type="EMBL" id="AAOE01000007">
    <property type="protein sequence ID" value="EAR09939.1"/>
    <property type="molecule type" value="Genomic_DNA"/>
</dbReference>
<name>A4BDJ5_9GAMM</name>
<dbReference type="Pfam" id="PF02683">
    <property type="entry name" value="DsbD_TM"/>
    <property type="match status" value="1"/>
</dbReference>
<organism evidence="10 11">
    <name type="scientific">Reinekea blandensis MED297</name>
    <dbReference type="NCBI Taxonomy" id="314283"/>
    <lineage>
        <taxon>Bacteria</taxon>
        <taxon>Pseudomonadati</taxon>
        <taxon>Pseudomonadota</taxon>
        <taxon>Gammaproteobacteria</taxon>
        <taxon>Oceanospirillales</taxon>
        <taxon>Saccharospirillaceae</taxon>
        <taxon>Reinekea</taxon>
    </lineage>
</organism>
<dbReference type="Gene3D" id="3.40.30.10">
    <property type="entry name" value="Glutaredoxin"/>
    <property type="match status" value="1"/>
</dbReference>
<dbReference type="PANTHER" id="PTHR32234:SF3">
    <property type="entry name" value="SUPPRESSION OF COPPER SENSITIVITY PROTEIN"/>
    <property type="match status" value="1"/>
</dbReference>
<evidence type="ECO:0000313" key="10">
    <source>
        <dbReference type="EMBL" id="EAR09939.1"/>
    </source>
</evidence>
<dbReference type="GO" id="GO:0016020">
    <property type="term" value="C:membrane"/>
    <property type="evidence" value="ECO:0007669"/>
    <property type="project" value="UniProtKB-SubCell"/>
</dbReference>
<gene>
    <name evidence="10" type="ORF">MED297_06304</name>
</gene>
<feature type="transmembrane region" description="Helical" evidence="6">
    <location>
        <begin position="536"/>
        <end position="555"/>
    </location>
</feature>
<dbReference type="PANTHER" id="PTHR32234">
    <property type="entry name" value="THIOL:DISULFIDE INTERCHANGE PROTEIN DSBD"/>
    <property type="match status" value="1"/>
</dbReference>
<evidence type="ECO:0000256" key="5">
    <source>
        <dbReference type="ARBA" id="ARBA00023136"/>
    </source>
</evidence>
<dbReference type="Proteomes" id="UP000005953">
    <property type="component" value="Unassembled WGS sequence"/>
</dbReference>
<dbReference type="SUPFAM" id="SSF52833">
    <property type="entry name" value="Thioredoxin-like"/>
    <property type="match status" value="1"/>
</dbReference>
<comment type="caution">
    <text evidence="10">The sequence shown here is derived from an EMBL/GenBank/DDBJ whole genome shotgun (WGS) entry which is preliminary data.</text>
</comment>